<dbReference type="SMART" id="SM00239">
    <property type="entry name" value="C2"/>
    <property type="match status" value="1"/>
</dbReference>
<keyword evidence="1" id="KW-0479">Metal-binding</keyword>
<dbReference type="AlphaFoldDB" id="A0A6V7NUT8"/>
<accession>A0A6V7NUT8</accession>
<feature type="domain" description="C2" evidence="3">
    <location>
        <begin position="1"/>
        <end position="109"/>
    </location>
</feature>
<dbReference type="InterPro" id="IPR000008">
    <property type="entry name" value="C2_dom"/>
</dbReference>
<dbReference type="PROSITE" id="PS50004">
    <property type="entry name" value="C2"/>
    <property type="match status" value="1"/>
</dbReference>
<dbReference type="PANTHER" id="PTHR46502:SF15">
    <property type="entry name" value="16 KDA PHLOEM PROTEIN 1"/>
    <property type="match status" value="1"/>
</dbReference>
<reference evidence="4" key="1">
    <citation type="submission" date="2020-07" db="EMBL/GenBank/DDBJ databases">
        <authorList>
            <person name="Lin J."/>
        </authorList>
    </citation>
    <scope>NUCLEOTIDE SEQUENCE</scope>
</reference>
<dbReference type="PANTHER" id="PTHR46502">
    <property type="entry name" value="C2 DOMAIN-CONTAINING"/>
    <property type="match status" value="1"/>
</dbReference>
<evidence type="ECO:0000256" key="1">
    <source>
        <dbReference type="ARBA" id="ARBA00022723"/>
    </source>
</evidence>
<proteinExistence type="predicted"/>
<dbReference type="PRINTS" id="PR00360">
    <property type="entry name" value="C2DOMAIN"/>
</dbReference>
<dbReference type="Pfam" id="PF00168">
    <property type="entry name" value="C2"/>
    <property type="match status" value="1"/>
</dbReference>
<dbReference type="CDD" id="cd04049">
    <property type="entry name" value="C2_putative_Elicitor-responsive_gene"/>
    <property type="match status" value="1"/>
</dbReference>
<keyword evidence="2" id="KW-0106">Calcium</keyword>
<dbReference type="GO" id="GO:0046872">
    <property type="term" value="F:metal ion binding"/>
    <property type="evidence" value="ECO:0007669"/>
    <property type="project" value="UniProtKB-KW"/>
</dbReference>
<evidence type="ECO:0000259" key="3">
    <source>
        <dbReference type="PROSITE" id="PS50004"/>
    </source>
</evidence>
<sequence length="156" mass="17568">MGRGILEVHLVDAKGLADTDFLVAGKIDPYVLIQYRSQEHKSSVARGQGRNPSWNETFKFQVNSQGSNIQHKLTLRVMDHDTFSRDDFIGEATINVTDLIAIGMEKGSIEQHPTKYNVVLADRSYCGEIRVGINFKAKMQEEGEEELGGWKHSFRA</sequence>
<dbReference type="SUPFAM" id="SSF49562">
    <property type="entry name" value="C2 domain (Calcium/lipid-binding domain, CaLB)"/>
    <property type="match status" value="1"/>
</dbReference>
<organism evidence="4">
    <name type="scientific">Ananas comosus var. bracteatus</name>
    <name type="common">red pineapple</name>
    <dbReference type="NCBI Taxonomy" id="296719"/>
    <lineage>
        <taxon>Eukaryota</taxon>
        <taxon>Viridiplantae</taxon>
        <taxon>Streptophyta</taxon>
        <taxon>Embryophyta</taxon>
        <taxon>Tracheophyta</taxon>
        <taxon>Spermatophyta</taxon>
        <taxon>Magnoliopsida</taxon>
        <taxon>Liliopsida</taxon>
        <taxon>Poales</taxon>
        <taxon>Bromeliaceae</taxon>
        <taxon>Bromelioideae</taxon>
        <taxon>Ananas</taxon>
    </lineage>
</organism>
<protein>
    <recommendedName>
        <fullName evidence="3">C2 domain-containing protein</fullName>
    </recommendedName>
</protein>
<dbReference type="EMBL" id="LR862142">
    <property type="protein sequence ID" value="CAD1822096.1"/>
    <property type="molecule type" value="Genomic_DNA"/>
</dbReference>
<gene>
    <name evidence="4" type="ORF">CB5_LOCUS5307</name>
</gene>
<name>A0A6V7NUT8_ANACO</name>
<dbReference type="Gene3D" id="2.60.40.150">
    <property type="entry name" value="C2 domain"/>
    <property type="match status" value="1"/>
</dbReference>
<dbReference type="InterPro" id="IPR035892">
    <property type="entry name" value="C2_domain_sf"/>
</dbReference>
<evidence type="ECO:0000256" key="2">
    <source>
        <dbReference type="ARBA" id="ARBA00022837"/>
    </source>
</evidence>
<evidence type="ECO:0000313" key="4">
    <source>
        <dbReference type="EMBL" id="CAD1822096.1"/>
    </source>
</evidence>